<dbReference type="AlphaFoldDB" id="A0AA40KS33"/>
<dbReference type="EMBL" id="JAHYIQ010000007">
    <property type="protein sequence ID" value="KAK1130720.1"/>
    <property type="molecule type" value="Genomic_DNA"/>
</dbReference>
<keyword evidence="3" id="KW-1185">Reference proteome</keyword>
<protein>
    <submittedName>
        <fullName evidence="2">Uncharacterized protein</fullName>
    </submittedName>
</protein>
<reference evidence="2" key="1">
    <citation type="submission" date="2021-10" db="EMBL/GenBank/DDBJ databases">
        <title>Melipona bicolor Genome sequencing and assembly.</title>
        <authorList>
            <person name="Araujo N.S."/>
            <person name="Arias M.C."/>
        </authorList>
    </citation>
    <scope>NUCLEOTIDE SEQUENCE</scope>
    <source>
        <strain evidence="2">USP_2M_L1-L4_2017</strain>
        <tissue evidence="2">Whole body</tissue>
    </source>
</reference>
<feature type="non-terminal residue" evidence="2">
    <location>
        <position position="1"/>
    </location>
</feature>
<dbReference type="Proteomes" id="UP001177670">
    <property type="component" value="Unassembled WGS sequence"/>
</dbReference>
<organism evidence="2 3">
    <name type="scientific">Melipona bicolor</name>
    <dbReference type="NCBI Taxonomy" id="60889"/>
    <lineage>
        <taxon>Eukaryota</taxon>
        <taxon>Metazoa</taxon>
        <taxon>Ecdysozoa</taxon>
        <taxon>Arthropoda</taxon>
        <taxon>Hexapoda</taxon>
        <taxon>Insecta</taxon>
        <taxon>Pterygota</taxon>
        <taxon>Neoptera</taxon>
        <taxon>Endopterygota</taxon>
        <taxon>Hymenoptera</taxon>
        <taxon>Apocrita</taxon>
        <taxon>Aculeata</taxon>
        <taxon>Apoidea</taxon>
        <taxon>Anthophila</taxon>
        <taxon>Apidae</taxon>
        <taxon>Melipona</taxon>
    </lineage>
</organism>
<feature type="compositionally biased region" description="Polar residues" evidence="1">
    <location>
        <begin position="95"/>
        <end position="114"/>
    </location>
</feature>
<evidence type="ECO:0000313" key="3">
    <source>
        <dbReference type="Proteomes" id="UP001177670"/>
    </source>
</evidence>
<feature type="region of interest" description="Disordered" evidence="1">
    <location>
        <begin position="63"/>
        <end position="114"/>
    </location>
</feature>
<proteinExistence type="predicted"/>
<gene>
    <name evidence="2" type="ORF">K0M31_018833</name>
</gene>
<accession>A0AA40KS33</accession>
<sequence>EMGIFQRKKNRLTKTAGDRHVSVLTKATLVPRRSALLARPGNTGNVTIFVETCDAVAWNSNCGGSGNSHEVASDRRDASFHERQSLQPWLLSPGVASTGTSDSANYNSVTSGPS</sequence>
<feature type="compositionally biased region" description="Basic and acidic residues" evidence="1">
    <location>
        <begin position="71"/>
        <end position="84"/>
    </location>
</feature>
<evidence type="ECO:0000256" key="1">
    <source>
        <dbReference type="SAM" id="MobiDB-lite"/>
    </source>
</evidence>
<name>A0AA40KS33_9HYME</name>
<comment type="caution">
    <text evidence="2">The sequence shown here is derived from an EMBL/GenBank/DDBJ whole genome shotgun (WGS) entry which is preliminary data.</text>
</comment>
<evidence type="ECO:0000313" key="2">
    <source>
        <dbReference type="EMBL" id="KAK1130720.1"/>
    </source>
</evidence>